<evidence type="ECO:0008006" key="4">
    <source>
        <dbReference type="Google" id="ProtNLM"/>
    </source>
</evidence>
<dbReference type="EMBL" id="ML739036">
    <property type="protein sequence ID" value="KAE8356627.1"/>
    <property type="molecule type" value="Genomic_DNA"/>
</dbReference>
<proteinExistence type="predicted"/>
<gene>
    <name evidence="2" type="ORF">BDV28DRAFT_82779</name>
</gene>
<feature type="region of interest" description="Disordered" evidence="1">
    <location>
        <begin position="51"/>
        <end position="121"/>
    </location>
</feature>
<dbReference type="Proteomes" id="UP000327118">
    <property type="component" value="Unassembled WGS sequence"/>
</dbReference>
<dbReference type="AlphaFoldDB" id="A0A5N6ZG37"/>
<feature type="compositionally biased region" description="Basic and acidic residues" evidence="1">
    <location>
        <begin position="101"/>
        <end position="121"/>
    </location>
</feature>
<dbReference type="OrthoDB" id="5418867at2759"/>
<name>A0A5N6ZG37_9EURO</name>
<organism evidence="2 3">
    <name type="scientific">Aspergillus coremiiformis</name>
    <dbReference type="NCBI Taxonomy" id="138285"/>
    <lineage>
        <taxon>Eukaryota</taxon>
        <taxon>Fungi</taxon>
        <taxon>Dikarya</taxon>
        <taxon>Ascomycota</taxon>
        <taxon>Pezizomycotina</taxon>
        <taxon>Eurotiomycetes</taxon>
        <taxon>Eurotiomycetidae</taxon>
        <taxon>Eurotiales</taxon>
        <taxon>Aspergillaceae</taxon>
        <taxon>Aspergillus</taxon>
        <taxon>Aspergillus subgen. Circumdati</taxon>
    </lineage>
</organism>
<protein>
    <recommendedName>
        <fullName evidence="4">AT hook motif protein</fullName>
    </recommendedName>
</protein>
<evidence type="ECO:0000313" key="3">
    <source>
        <dbReference type="Proteomes" id="UP000327118"/>
    </source>
</evidence>
<feature type="compositionally biased region" description="Low complexity" evidence="1">
    <location>
        <begin position="58"/>
        <end position="72"/>
    </location>
</feature>
<reference evidence="3" key="1">
    <citation type="submission" date="2019-04" db="EMBL/GenBank/DDBJ databases">
        <title>Friends and foes A comparative genomics studyof 23 Aspergillus species from section Flavi.</title>
        <authorList>
            <consortium name="DOE Joint Genome Institute"/>
            <person name="Kjaerbolling I."/>
            <person name="Vesth T."/>
            <person name="Frisvad J.C."/>
            <person name="Nybo J.L."/>
            <person name="Theobald S."/>
            <person name="Kildgaard S."/>
            <person name="Isbrandt T."/>
            <person name="Kuo A."/>
            <person name="Sato A."/>
            <person name="Lyhne E.K."/>
            <person name="Kogle M.E."/>
            <person name="Wiebenga A."/>
            <person name="Kun R.S."/>
            <person name="Lubbers R.J."/>
            <person name="Makela M.R."/>
            <person name="Barry K."/>
            <person name="Chovatia M."/>
            <person name="Clum A."/>
            <person name="Daum C."/>
            <person name="Haridas S."/>
            <person name="He G."/>
            <person name="LaButti K."/>
            <person name="Lipzen A."/>
            <person name="Mondo S."/>
            <person name="Riley R."/>
            <person name="Salamov A."/>
            <person name="Simmons B.A."/>
            <person name="Magnuson J.K."/>
            <person name="Henrissat B."/>
            <person name="Mortensen U.H."/>
            <person name="Larsen T.O."/>
            <person name="Devries R.P."/>
            <person name="Grigoriev I.V."/>
            <person name="Machida M."/>
            <person name="Baker S.E."/>
            <person name="Andersen M.R."/>
        </authorList>
    </citation>
    <scope>NUCLEOTIDE SEQUENCE [LARGE SCALE GENOMIC DNA]</scope>
    <source>
        <strain evidence="3">CBS 553.77</strain>
    </source>
</reference>
<keyword evidence="3" id="KW-1185">Reference proteome</keyword>
<accession>A0A5N6ZG37</accession>
<sequence length="121" mass="13269">MPMTWTDQADARLLVGIILLHNFKIDHRALATFMGKDCSVSAIQHRIQRIKERVRNDSSPSRTAATTTSESAPQQGEGESTPSSSPVKSKKDSPRKRVRSAKSEGDNAPKRPKVKPSDDSA</sequence>
<evidence type="ECO:0000256" key="1">
    <source>
        <dbReference type="SAM" id="MobiDB-lite"/>
    </source>
</evidence>
<evidence type="ECO:0000313" key="2">
    <source>
        <dbReference type="EMBL" id="KAE8356627.1"/>
    </source>
</evidence>